<keyword evidence="2" id="KW-1185">Reference proteome</keyword>
<evidence type="ECO:0000313" key="2">
    <source>
        <dbReference type="Proteomes" id="UP001327560"/>
    </source>
</evidence>
<organism evidence="1 2">
    <name type="scientific">Canna indica</name>
    <name type="common">Indian-shot</name>
    <dbReference type="NCBI Taxonomy" id="4628"/>
    <lineage>
        <taxon>Eukaryota</taxon>
        <taxon>Viridiplantae</taxon>
        <taxon>Streptophyta</taxon>
        <taxon>Embryophyta</taxon>
        <taxon>Tracheophyta</taxon>
        <taxon>Spermatophyta</taxon>
        <taxon>Magnoliopsida</taxon>
        <taxon>Liliopsida</taxon>
        <taxon>Zingiberales</taxon>
        <taxon>Cannaceae</taxon>
        <taxon>Canna</taxon>
    </lineage>
</organism>
<dbReference type="EMBL" id="CP136898">
    <property type="protein sequence ID" value="WOL19975.1"/>
    <property type="molecule type" value="Genomic_DNA"/>
</dbReference>
<protein>
    <submittedName>
        <fullName evidence="1">Uncharacterized protein</fullName>
    </submittedName>
</protein>
<name>A0AAQ3L416_9LILI</name>
<gene>
    <name evidence="1" type="ORF">Cni_G28777</name>
</gene>
<reference evidence="1 2" key="1">
    <citation type="submission" date="2023-10" db="EMBL/GenBank/DDBJ databases">
        <title>Chromosome-scale genome assembly provides insights into flower coloration mechanisms of Canna indica.</title>
        <authorList>
            <person name="Li C."/>
        </authorList>
    </citation>
    <scope>NUCLEOTIDE SEQUENCE [LARGE SCALE GENOMIC DNA]</scope>
    <source>
        <tissue evidence="1">Flower</tissue>
    </source>
</reference>
<evidence type="ECO:0000313" key="1">
    <source>
        <dbReference type="EMBL" id="WOL19975.1"/>
    </source>
</evidence>
<proteinExistence type="predicted"/>
<dbReference type="AlphaFoldDB" id="A0AAQ3L416"/>
<sequence length="106" mass="12304">MSISGIREALLGKQMETLEIILCSMRDIMRPICSDSPSTPTPPALRRRQRLCWRRAKIRRSEMTGKMRIRRPSTPEPIALRTARAVFLMRGKRRLVVSADDTQIRR</sequence>
<dbReference type="Proteomes" id="UP001327560">
    <property type="component" value="Chromosome 9"/>
</dbReference>
<accession>A0AAQ3L416</accession>